<evidence type="ECO:0000256" key="1">
    <source>
        <dbReference type="ARBA" id="ARBA00004651"/>
    </source>
</evidence>
<dbReference type="CDD" id="cd03215">
    <property type="entry name" value="ABC_Carb_Monos_II"/>
    <property type="match status" value="1"/>
</dbReference>
<feature type="transmembrane region" description="Helical" evidence="12">
    <location>
        <begin position="579"/>
        <end position="598"/>
    </location>
</feature>
<evidence type="ECO:0000256" key="10">
    <source>
        <dbReference type="ARBA" id="ARBA00022989"/>
    </source>
</evidence>
<dbReference type="AlphaFoldDB" id="A0A840QER8"/>
<gene>
    <name evidence="14" type="ORF">BJ970_004722</name>
</gene>
<dbReference type="SMART" id="SM00382">
    <property type="entry name" value="AAA"/>
    <property type="match status" value="2"/>
</dbReference>
<evidence type="ECO:0000313" key="14">
    <source>
        <dbReference type="EMBL" id="MBB5157188.1"/>
    </source>
</evidence>
<dbReference type="RefSeq" id="WP_184728192.1">
    <property type="nucleotide sequence ID" value="NZ_JACHIW010000001.1"/>
</dbReference>
<evidence type="ECO:0000256" key="11">
    <source>
        <dbReference type="ARBA" id="ARBA00023136"/>
    </source>
</evidence>
<proteinExistence type="predicted"/>
<dbReference type="SUPFAM" id="SSF52540">
    <property type="entry name" value="P-loop containing nucleoside triphosphate hydrolases"/>
    <property type="match status" value="2"/>
</dbReference>
<keyword evidence="3" id="KW-1003">Cell membrane</keyword>
<keyword evidence="4" id="KW-0762">Sugar transport</keyword>
<name>A0A840QER8_9PSEU</name>
<organism evidence="14 15">
    <name type="scientific">Saccharopolyspora phatthalungensis</name>
    <dbReference type="NCBI Taxonomy" id="664693"/>
    <lineage>
        <taxon>Bacteria</taxon>
        <taxon>Bacillati</taxon>
        <taxon>Actinomycetota</taxon>
        <taxon>Actinomycetes</taxon>
        <taxon>Pseudonocardiales</taxon>
        <taxon>Pseudonocardiaceae</taxon>
        <taxon>Saccharopolyspora</taxon>
    </lineage>
</organism>
<accession>A0A840QER8</accession>
<feature type="domain" description="ABC transporter" evidence="13">
    <location>
        <begin position="5"/>
        <end position="239"/>
    </location>
</feature>
<keyword evidence="6" id="KW-0677">Repeat</keyword>
<keyword evidence="2" id="KW-0813">Transport</keyword>
<feature type="transmembrane region" description="Helical" evidence="12">
    <location>
        <begin position="552"/>
        <end position="572"/>
    </location>
</feature>
<keyword evidence="5 12" id="KW-0812">Transmembrane</keyword>
<dbReference type="PROSITE" id="PS00211">
    <property type="entry name" value="ABC_TRANSPORTER_1"/>
    <property type="match status" value="1"/>
</dbReference>
<dbReference type="Pfam" id="PF02653">
    <property type="entry name" value="BPD_transp_2"/>
    <property type="match status" value="1"/>
</dbReference>
<dbReference type="InterPro" id="IPR050107">
    <property type="entry name" value="ABC_carbohydrate_import_ATPase"/>
</dbReference>
<dbReference type="InterPro" id="IPR003439">
    <property type="entry name" value="ABC_transporter-like_ATP-bd"/>
</dbReference>
<feature type="transmembrane region" description="Helical" evidence="12">
    <location>
        <begin position="604"/>
        <end position="626"/>
    </location>
</feature>
<comment type="caution">
    <text evidence="14">The sequence shown here is derived from an EMBL/GenBank/DDBJ whole genome shotgun (WGS) entry which is preliminary data.</text>
</comment>
<keyword evidence="11 12" id="KW-0472">Membrane</keyword>
<dbReference type="PANTHER" id="PTHR43790:SF3">
    <property type="entry name" value="D-ALLOSE IMPORT ATP-BINDING PROTEIN ALSA-RELATED"/>
    <property type="match status" value="1"/>
</dbReference>
<dbReference type="InterPro" id="IPR001851">
    <property type="entry name" value="ABC_transp_permease"/>
</dbReference>
<dbReference type="CDD" id="cd03216">
    <property type="entry name" value="ABC_Carb_Monos_I"/>
    <property type="match status" value="1"/>
</dbReference>
<dbReference type="GO" id="GO:0022857">
    <property type="term" value="F:transmembrane transporter activity"/>
    <property type="evidence" value="ECO:0007669"/>
    <property type="project" value="InterPro"/>
</dbReference>
<evidence type="ECO:0000256" key="6">
    <source>
        <dbReference type="ARBA" id="ARBA00022737"/>
    </source>
</evidence>
<dbReference type="Proteomes" id="UP000584374">
    <property type="component" value="Unassembled WGS sequence"/>
</dbReference>
<dbReference type="GO" id="GO:0016887">
    <property type="term" value="F:ATP hydrolysis activity"/>
    <property type="evidence" value="ECO:0007669"/>
    <property type="project" value="InterPro"/>
</dbReference>
<evidence type="ECO:0000256" key="9">
    <source>
        <dbReference type="ARBA" id="ARBA00022967"/>
    </source>
</evidence>
<dbReference type="GO" id="GO:0005524">
    <property type="term" value="F:ATP binding"/>
    <property type="evidence" value="ECO:0007669"/>
    <property type="project" value="UniProtKB-KW"/>
</dbReference>
<evidence type="ECO:0000256" key="4">
    <source>
        <dbReference type="ARBA" id="ARBA00022597"/>
    </source>
</evidence>
<evidence type="ECO:0000256" key="5">
    <source>
        <dbReference type="ARBA" id="ARBA00022692"/>
    </source>
</evidence>
<feature type="transmembrane region" description="Helical" evidence="12">
    <location>
        <begin position="670"/>
        <end position="691"/>
    </location>
</feature>
<sequence>MEQLLVLNDVTKRFSGVVALHSASLEVLAGEVHAVVGENGAGKSTMMAIASGALAPDAGTVQICGTPLPRADPRAAQALGLAVVHQHPALLPDLTVEENLYFGVPPHQRPRGLRSRRRWSRQVLAVAADHVDPAARIASLSVADRHLVEISKALATDPRVLLLDEPTEPLNAAQCETLFDLIADIAARGVAVVYISHRIPDVLRVADRLTVLRDGRIRGTHAADSLSEQDVVTLIVGRELESTFPPKADAEDLRAETTVAVDVKDLSGPGFGPVNFTLRRGEILGLAGVQGNGQQGCLRALAGLERSRGEVRLNGERVDVTTPKRAAESGFRYVPEDRHSEGVVLDMTARENAAISALRFFSRGGLLRRRDERDAVSLQFGALQVKSPSIETRVGDLSGGNQQKVVLARCLLAKPAVLLTNEPTQGVDAGARVEIYEALRGAASSGVGVALVSSDGVELEGLCDRVLVFSRGTVVRELAGDEVTERAITSAAVTATAVRDEAKEETVTPRWRRWLSGDQFPAAILVAVALLLALGMGVMSARYFSSFNVQSILLLAAALGLAGVGQLMAIVIGGIDLSIGPMMGLGLVTASLLIPSGASSSQTVVGVLVVLGLGVLVGLVNALLIAFANITPVVATLATYIALQGVSLTLRPSPDGAVDTAFIDGVQQNLGAVPVAFVVLVVVALGLEALLRWHRWGIGLRAVGSGTSIAQRVGARVRLLTVSAYAGCSLLAAAASLLLTAQIGIGDATAGVGYTLTGITAVVLAGASITGGRGAFLPVVIAAVLLVQMINAIPFLGLDQSWQYYVSGIVVVVAAAVYSLLRRRAAGPSSRP</sequence>
<dbReference type="CDD" id="cd06579">
    <property type="entry name" value="TM_PBP1_transp_AraH_like"/>
    <property type="match status" value="1"/>
</dbReference>
<reference evidence="14 15" key="1">
    <citation type="submission" date="2020-08" db="EMBL/GenBank/DDBJ databases">
        <title>Sequencing the genomes of 1000 actinobacteria strains.</title>
        <authorList>
            <person name="Klenk H.-P."/>
        </authorList>
    </citation>
    <scope>NUCLEOTIDE SEQUENCE [LARGE SCALE GENOMIC DNA]</scope>
    <source>
        <strain evidence="14 15">DSM 45584</strain>
    </source>
</reference>
<evidence type="ECO:0000256" key="7">
    <source>
        <dbReference type="ARBA" id="ARBA00022741"/>
    </source>
</evidence>
<evidence type="ECO:0000256" key="3">
    <source>
        <dbReference type="ARBA" id="ARBA00022475"/>
    </source>
</evidence>
<feature type="transmembrane region" description="Helical" evidence="12">
    <location>
        <begin position="520"/>
        <end position="540"/>
    </location>
</feature>
<protein>
    <submittedName>
        <fullName evidence="14">Ribose transport system ATP-binding protein</fullName>
    </submittedName>
</protein>
<keyword evidence="7" id="KW-0547">Nucleotide-binding</keyword>
<dbReference type="GO" id="GO:0005886">
    <property type="term" value="C:plasma membrane"/>
    <property type="evidence" value="ECO:0007669"/>
    <property type="project" value="UniProtKB-SubCell"/>
</dbReference>
<comment type="subcellular location">
    <subcellularLocation>
        <location evidence="1">Cell membrane</location>
        <topology evidence="1">Multi-pass membrane protein</topology>
    </subcellularLocation>
</comment>
<dbReference type="InterPro" id="IPR017871">
    <property type="entry name" value="ABC_transporter-like_CS"/>
</dbReference>
<feature type="transmembrane region" description="Helical" evidence="12">
    <location>
        <begin position="751"/>
        <end position="769"/>
    </location>
</feature>
<evidence type="ECO:0000313" key="15">
    <source>
        <dbReference type="Proteomes" id="UP000584374"/>
    </source>
</evidence>
<dbReference type="InterPro" id="IPR003593">
    <property type="entry name" value="AAA+_ATPase"/>
</dbReference>
<evidence type="ECO:0000256" key="2">
    <source>
        <dbReference type="ARBA" id="ARBA00022448"/>
    </source>
</evidence>
<evidence type="ECO:0000259" key="13">
    <source>
        <dbReference type="PROSITE" id="PS50893"/>
    </source>
</evidence>
<dbReference type="EMBL" id="JACHIW010000001">
    <property type="protein sequence ID" value="MBB5157188.1"/>
    <property type="molecule type" value="Genomic_DNA"/>
</dbReference>
<feature type="transmembrane region" description="Helical" evidence="12">
    <location>
        <begin position="722"/>
        <end position="745"/>
    </location>
</feature>
<keyword evidence="15" id="KW-1185">Reference proteome</keyword>
<feature type="domain" description="ABC transporter" evidence="13">
    <location>
        <begin position="253"/>
        <end position="496"/>
    </location>
</feature>
<evidence type="ECO:0000256" key="12">
    <source>
        <dbReference type="SAM" id="Phobius"/>
    </source>
</evidence>
<keyword evidence="8 14" id="KW-0067">ATP-binding</keyword>
<dbReference type="Gene3D" id="3.40.50.300">
    <property type="entry name" value="P-loop containing nucleotide triphosphate hydrolases"/>
    <property type="match status" value="2"/>
</dbReference>
<dbReference type="PROSITE" id="PS50893">
    <property type="entry name" value="ABC_TRANSPORTER_2"/>
    <property type="match status" value="2"/>
</dbReference>
<feature type="transmembrane region" description="Helical" evidence="12">
    <location>
        <begin position="776"/>
        <end position="796"/>
    </location>
</feature>
<feature type="transmembrane region" description="Helical" evidence="12">
    <location>
        <begin position="802"/>
        <end position="821"/>
    </location>
</feature>
<dbReference type="InterPro" id="IPR027417">
    <property type="entry name" value="P-loop_NTPase"/>
</dbReference>
<evidence type="ECO:0000256" key="8">
    <source>
        <dbReference type="ARBA" id="ARBA00022840"/>
    </source>
</evidence>
<keyword evidence="10 12" id="KW-1133">Transmembrane helix</keyword>
<dbReference type="PANTHER" id="PTHR43790">
    <property type="entry name" value="CARBOHYDRATE TRANSPORT ATP-BINDING PROTEIN MG119-RELATED"/>
    <property type="match status" value="1"/>
</dbReference>
<keyword evidence="9" id="KW-1278">Translocase</keyword>
<dbReference type="Pfam" id="PF00005">
    <property type="entry name" value="ABC_tran"/>
    <property type="match status" value="2"/>
</dbReference>